<organism evidence="2 3">
    <name type="scientific">Rhizobium tropici</name>
    <dbReference type="NCBI Taxonomy" id="398"/>
    <lineage>
        <taxon>Bacteria</taxon>
        <taxon>Pseudomonadati</taxon>
        <taxon>Pseudomonadota</taxon>
        <taxon>Alphaproteobacteria</taxon>
        <taxon>Hyphomicrobiales</taxon>
        <taxon>Rhizobiaceae</taxon>
        <taxon>Rhizobium/Agrobacterium group</taxon>
        <taxon>Rhizobium</taxon>
    </lineage>
</organism>
<gene>
    <name evidence="1" type="ORF">GGD45_002690</name>
    <name evidence="2" type="ORF">GXW80_19900</name>
</gene>
<proteinExistence type="predicted"/>
<name>A0A6P1C7V6_RHITR</name>
<dbReference type="GO" id="GO:0032259">
    <property type="term" value="P:methylation"/>
    <property type="evidence" value="ECO:0007669"/>
    <property type="project" value="UniProtKB-KW"/>
</dbReference>
<dbReference type="EMBL" id="JAADZA010000024">
    <property type="protein sequence ID" value="NEV13260.1"/>
    <property type="molecule type" value="Genomic_DNA"/>
</dbReference>
<reference evidence="2 3" key="1">
    <citation type="submission" date="2020-02" db="EMBL/GenBank/DDBJ databases">
        <title>Draft genome sequence of Rhizobium tropici.</title>
        <authorList>
            <person name="Khayi S."/>
            <person name="Jemo M."/>
        </authorList>
    </citation>
    <scope>NUCLEOTIDE SEQUENCE [LARGE SCALE GENOMIC DNA]</scope>
    <source>
        <strain evidence="2 3">A12</strain>
    </source>
</reference>
<keyword evidence="4" id="KW-1185">Reference proteome</keyword>
<keyword evidence="2" id="KW-0808">Transferase</keyword>
<evidence type="ECO:0000313" key="2">
    <source>
        <dbReference type="EMBL" id="NEV13260.1"/>
    </source>
</evidence>
<sequence length="168" mass="18980">MRVQVDAAFEPLLELEMEMATLVADWSNCDQCAVYVARMVSHDRHDPIRHANLLSAALNELFEMSFHTRESTGTLTFRVYRNGSIERIELAFPCSAEQRNLYETIVQRIRSGQALANYLDVITDDTARAEQAILLGLAVNYDADIELSIRDKGATTFVVDLALERLLN</sequence>
<protein>
    <submittedName>
        <fullName evidence="2">Ubiquinone biosynthesis methyltransferase UbiE</fullName>
    </submittedName>
</protein>
<accession>A0A6P1C7V6</accession>
<comment type="caution">
    <text evidence="2">The sequence shown here is derived from an EMBL/GenBank/DDBJ whole genome shotgun (WGS) entry which is preliminary data.</text>
</comment>
<evidence type="ECO:0000313" key="3">
    <source>
        <dbReference type="Proteomes" id="UP000471190"/>
    </source>
</evidence>
<dbReference type="GO" id="GO:0008168">
    <property type="term" value="F:methyltransferase activity"/>
    <property type="evidence" value="ECO:0007669"/>
    <property type="project" value="UniProtKB-KW"/>
</dbReference>
<dbReference type="Proteomes" id="UP000471190">
    <property type="component" value="Unassembled WGS sequence"/>
</dbReference>
<keyword evidence="2" id="KW-0830">Ubiquinone</keyword>
<dbReference type="AlphaFoldDB" id="A0A6P1C7V6"/>
<dbReference type="RefSeq" id="WP_041678281.1">
    <property type="nucleotide sequence ID" value="NZ_JAADZA010000024.1"/>
</dbReference>
<keyword evidence="2" id="KW-0489">Methyltransferase</keyword>
<evidence type="ECO:0000313" key="1">
    <source>
        <dbReference type="EMBL" id="MBB6492284.1"/>
    </source>
</evidence>
<reference evidence="1 4" key="2">
    <citation type="submission" date="2020-08" db="EMBL/GenBank/DDBJ databases">
        <title>Genomic Encyclopedia of Type Strains, Phase IV (KMG-V): Genome sequencing to study the core and pangenomes of soil and plant-associated prokaryotes.</title>
        <authorList>
            <person name="Whitman W."/>
        </authorList>
    </citation>
    <scope>NUCLEOTIDE SEQUENCE [LARGE SCALE GENOMIC DNA]</scope>
    <source>
        <strain evidence="1 4">SEMIA 4059</strain>
    </source>
</reference>
<dbReference type="EMBL" id="JACHBF010000006">
    <property type="protein sequence ID" value="MBB6492284.1"/>
    <property type="molecule type" value="Genomic_DNA"/>
</dbReference>
<dbReference type="Proteomes" id="UP000526625">
    <property type="component" value="Unassembled WGS sequence"/>
</dbReference>
<evidence type="ECO:0000313" key="4">
    <source>
        <dbReference type="Proteomes" id="UP000526625"/>
    </source>
</evidence>